<dbReference type="GO" id="GO:0055085">
    <property type="term" value="P:transmembrane transport"/>
    <property type="evidence" value="ECO:0007669"/>
    <property type="project" value="InterPro"/>
</dbReference>
<dbReference type="Gene3D" id="3.40.190.170">
    <property type="entry name" value="Bacterial extracellular solute-binding protein, family 7"/>
    <property type="match status" value="1"/>
</dbReference>
<dbReference type="EMBL" id="LPLZ01000090">
    <property type="protein sequence ID" value="KWN04841.1"/>
    <property type="molecule type" value="Genomic_DNA"/>
</dbReference>
<accession>A0A108E522</accession>
<dbReference type="Pfam" id="PF03480">
    <property type="entry name" value="DctP"/>
    <property type="match status" value="1"/>
</dbReference>
<dbReference type="InterPro" id="IPR038404">
    <property type="entry name" value="TRAP_DctP_sf"/>
</dbReference>
<proteinExistence type="predicted"/>
<sequence>MPGLGIATFQRLVNTYAGDALQIDAKYAAPIKSSGLIKAVRERRLQGGDAFAGSLGDVDPIFQLSSLPFVTQSIDDARRLACVARAEYAKVFERHGQHLLYVTPWPPTGLWTREPIVSPHDFPALTVRTYDKISEAVMTTVGARAVNASFSEVMPRLENGSVNGILSSGDGDAGRRFWKFLPNFTAITYAVPLSFAIVDDSEYRKLPQALKDKVDAAAAETEREQWTRVETRVEKNFAQMRVNGIAIHAAPSPAVMELLRKAAAPSIAAWRENAGPDRERVLERYQSDGRSVSYCAEAVFEASAQ</sequence>
<evidence type="ECO:0008006" key="4">
    <source>
        <dbReference type="Google" id="ProtNLM"/>
    </source>
</evidence>
<organism evidence="2 3">
    <name type="scientific">Burkholderia territorii</name>
    <dbReference type="NCBI Taxonomy" id="1503055"/>
    <lineage>
        <taxon>Bacteria</taxon>
        <taxon>Pseudomonadati</taxon>
        <taxon>Pseudomonadota</taxon>
        <taxon>Betaproteobacteria</taxon>
        <taxon>Burkholderiales</taxon>
        <taxon>Burkholderiaceae</taxon>
        <taxon>Burkholderia</taxon>
        <taxon>Burkholderia cepacia complex</taxon>
    </lineage>
</organism>
<dbReference type="InterPro" id="IPR018389">
    <property type="entry name" value="DctP_fam"/>
</dbReference>
<evidence type="ECO:0000256" key="1">
    <source>
        <dbReference type="ARBA" id="ARBA00022729"/>
    </source>
</evidence>
<name>A0A108E522_9BURK</name>
<dbReference type="PANTHER" id="PTHR33376">
    <property type="match status" value="1"/>
</dbReference>
<keyword evidence="1" id="KW-0732">Signal</keyword>
<comment type="caution">
    <text evidence="2">The sequence shown here is derived from an EMBL/GenBank/DDBJ whole genome shotgun (WGS) entry which is preliminary data.</text>
</comment>
<reference evidence="2 3" key="1">
    <citation type="submission" date="2015-11" db="EMBL/GenBank/DDBJ databases">
        <title>Expanding the genomic diversity of Burkholderia species for the development of highly accurate diagnostics.</title>
        <authorList>
            <person name="Sahl J."/>
            <person name="Keim P."/>
            <person name="Wagner D."/>
        </authorList>
    </citation>
    <scope>NUCLEOTIDE SEQUENCE [LARGE SCALE GENOMIC DNA]</scope>
    <source>
        <strain evidence="2 3">MSMB793WGS</strain>
    </source>
</reference>
<dbReference type="PANTHER" id="PTHR33376:SF4">
    <property type="entry name" value="SIALIC ACID-BINDING PERIPLASMIC PROTEIN SIAP"/>
    <property type="match status" value="1"/>
</dbReference>
<dbReference type="Proteomes" id="UP000068016">
    <property type="component" value="Unassembled WGS sequence"/>
</dbReference>
<evidence type="ECO:0000313" key="3">
    <source>
        <dbReference type="Proteomes" id="UP000068016"/>
    </source>
</evidence>
<evidence type="ECO:0000313" key="2">
    <source>
        <dbReference type="EMBL" id="KWN04841.1"/>
    </source>
</evidence>
<gene>
    <name evidence="2" type="ORF">WT83_30565</name>
</gene>
<dbReference type="AlphaFoldDB" id="A0A108E522"/>
<protein>
    <recommendedName>
        <fullName evidence="4">C4-dicarboxylate ABC transporter substrate-binding protein</fullName>
    </recommendedName>
</protein>
<dbReference type="NCBIfam" id="NF037995">
    <property type="entry name" value="TRAP_S1"/>
    <property type="match status" value="1"/>
</dbReference>
<dbReference type="CDD" id="cd13602">
    <property type="entry name" value="PBP2_TRAP_BpDctp6_7"/>
    <property type="match status" value="1"/>
</dbReference>